<feature type="transmembrane region" description="Helical" evidence="1">
    <location>
        <begin position="25"/>
        <end position="44"/>
    </location>
</feature>
<evidence type="ECO:0000313" key="2">
    <source>
        <dbReference type="EMBL" id="KAI1697808.1"/>
    </source>
</evidence>
<protein>
    <submittedName>
        <fullName evidence="2">Serpentine type 7TM GPCR chemoreceptor srh domain-containing protein</fullName>
    </submittedName>
</protein>
<reference evidence="2" key="1">
    <citation type="submission" date="2022-01" db="EMBL/GenBank/DDBJ databases">
        <title>Genome Sequence Resource for Two Populations of Ditylenchus destructor, the Migratory Endoparasitic Phytonematode.</title>
        <authorList>
            <person name="Zhang H."/>
            <person name="Lin R."/>
            <person name="Xie B."/>
        </authorList>
    </citation>
    <scope>NUCLEOTIDE SEQUENCE</scope>
    <source>
        <strain evidence="2">BazhouSP</strain>
    </source>
</reference>
<evidence type="ECO:0000313" key="3">
    <source>
        <dbReference type="Proteomes" id="UP001201812"/>
    </source>
</evidence>
<dbReference type="Gene3D" id="1.20.1070.10">
    <property type="entry name" value="Rhodopsin 7-helix transmembrane proteins"/>
    <property type="match status" value="1"/>
</dbReference>
<organism evidence="2 3">
    <name type="scientific">Ditylenchus destructor</name>
    <dbReference type="NCBI Taxonomy" id="166010"/>
    <lineage>
        <taxon>Eukaryota</taxon>
        <taxon>Metazoa</taxon>
        <taxon>Ecdysozoa</taxon>
        <taxon>Nematoda</taxon>
        <taxon>Chromadorea</taxon>
        <taxon>Rhabditida</taxon>
        <taxon>Tylenchina</taxon>
        <taxon>Tylenchomorpha</taxon>
        <taxon>Sphaerularioidea</taxon>
        <taxon>Anguinidae</taxon>
        <taxon>Anguininae</taxon>
        <taxon>Ditylenchus</taxon>
    </lineage>
</organism>
<proteinExistence type="predicted"/>
<dbReference type="Pfam" id="PF10318">
    <property type="entry name" value="7TM_GPCR_Srh"/>
    <property type="match status" value="1"/>
</dbReference>
<dbReference type="AlphaFoldDB" id="A0AAD4QYA8"/>
<dbReference type="EMBL" id="JAKKPZ010000249">
    <property type="protein sequence ID" value="KAI1697808.1"/>
    <property type="molecule type" value="Genomic_DNA"/>
</dbReference>
<feature type="transmembrane region" description="Helical" evidence="1">
    <location>
        <begin position="96"/>
        <end position="117"/>
    </location>
</feature>
<feature type="transmembrane region" description="Helical" evidence="1">
    <location>
        <begin position="197"/>
        <end position="224"/>
    </location>
</feature>
<keyword evidence="1" id="KW-1133">Transmembrane helix</keyword>
<evidence type="ECO:0000256" key="1">
    <source>
        <dbReference type="SAM" id="Phobius"/>
    </source>
</evidence>
<dbReference type="SUPFAM" id="SSF81321">
    <property type="entry name" value="Family A G protein-coupled receptor-like"/>
    <property type="match status" value="1"/>
</dbReference>
<feature type="transmembrane region" description="Helical" evidence="1">
    <location>
        <begin position="56"/>
        <end position="76"/>
    </location>
</feature>
<comment type="caution">
    <text evidence="2">The sequence shown here is derived from an EMBL/GenBank/DDBJ whole genome shotgun (WGS) entry which is preliminary data.</text>
</comment>
<sequence>MFDEILVFNGTQLAEFNVFRLTFDIVALANTCLQLYNLAVIYVATPKNLLEYRFCLYLQTIFDLCFEFWYGVMLGPRITRYTYCLAFRGPLQFNNGFLGSSICMAVLFFFGSMIICAQHYSYIYRCLLVVSVTDKKLMRSFNKPTSRIIGVMLFALIAALVGFAAFSITQDFEEMRDLKKQYAPNTTWWCVDVDKHMVWVCIMAVLFVISQFVNLVGGIVVILAMKRVGARVTLDQATHRMQTQVTIVLLFQGMTPFFCIFVPLILVTYVAPVYRPYFYPGTDLVGQVEKVCIILVATFPLINAILTSFFIKPYRKFTQKLFRRAFRSVRHSLKRLVGQKSVVDSSLNVQQRDTTVSLTLQPQATGGIAEGSAPQRMFNSRGMIWKYLWIEANTTAMAKATSWFSAKVSM</sequence>
<accession>A0AAD4QYA8</accession>
<gene>
    <name evidence="2" type="ORF">DdX_18270</name>
</gene>
<feature type="transmembrane region" description="Helical" evidence="1">
    <location>
        <begin position="291"/>
        <end position="311"/>
    </location>
</feature>
<dbReference type="InterPro" id="IPR019422">
    <property type="entry name" value="7TM_GPCR_serpentine_rcpt_Srh"/>
</dbReference>
<feature type="transmembrane region" description="Helical" evidence="1">
    <location>
        <begin position="148"/>
        <end position="168"/>
    </location>
</feature>
<keyword evidence="1" id="KW-0472">Membrane</keyword>
<dbReference type="PANTHER" id="PTHR22943:SF248">
    <property type="entry name" value="SEVEN TM RECEPTOR"/>
    <property type="match status" value="1"/>
</dbReference>
<feature type="transmembrane region" description="Helical" evidence="1">
    <location>
        <begin position="245"/>
        <end position="271"/>
    </location>
</feature>
<dbReference type="PANTHER" id="PTHR22943">
    <property type="entry name" value="7-TRANSMEMBRANE DOMAIN RECEPTOR C.ELEGANS"/>
    <property type="match status" value="1"/>
</dbReference>
<dbReference type="Proteomes" id="UP001201812">
    <property type="component" value="Unassembled WGS sequence"/>
</dbReference>
<name>A0AAD4QYA8_9BILA</name>
<keyword evidence="1" id="KW-0812">Transmembrane</keyword>
<keyword evidence="3" id="KW-1185">Reference proteome</keyword>